<dbReference type="Pfam" id="PF09335">
    <property type="entry name" value="VTT_dom"/>
    <property type="match status" value="1"/>
</dbReference>
<dbReference type="GO" id="GO:0005886">
    <property type="term" value="C:plasma membrane"/>
    <property type="evidence" value="ECO:0007669"/>
    <property type="project" value="UniProtKB-SubCell"/>
</dbReference>
<gene>
    <name evidence="9" type="ORF">DMP08_08900</name>
</gene>
<evidence type="ECO:0000313" key="9">
    <source>
        <dbReference type="EMBL" id="RNL42232.1"/>
    </source>
</evidence>
<dbReference type="OrthoDB" id="9813426at2"/>
<comment type="caution">
    <text evidence="7">Lacks conserved residue(s) required for the propagation of feature annotation.</text>
</comment>
<evidence type="ECO:0000256" key="3">
    <source>
        <dbReference type="ARBA" id="ARBA00022475"/>
    </source>
</evidence>
<evidence type="ECO:0000256" key="2">
    <source>
        <dbReference type="ARBA" id="ARBA00010792"/>
    </source>
</evidence>
<evidence type="ECO:0000256" key="4">
    <source>
        <dbReference type="ARBA" id="ARBA00022692"/>
    </source>
</evidence>
<keyword evidence="5 7" id="KW-1133">Transmembrane helix</keyword>
<reference evidence="10" key="1">
    <citation type="submission" date="2018-05" db="EMBL/GenBank/DDBJ databases">
        <title>Genome Sequencing of selected type strains of the family Eggerthellaceae.</title>
        <authorList>
            <person name="Danylec N."/>
            <person name="Stoll D.A."/>
            <person name="Doetsch A."/>
            <person name="Huch M."/>
        </authorList>
    </citation>
    <scope>NUCLEOTIDE SEQUENCE [LARGE SCALE GENOMIC DNA]</scope>
    <source>
        <strain evidence="10">DSM 16106</strain>
    </source>
</reference>
<dbReference type="PANTHER" id="PTHR30353">
    <property type="entry name" value="INNER MEMBRANE PROTEIN DEDA-RELATED"/>
    <property type="match status" value="1"/>
</dbReference>
<feature type="transmembrane region" description="Helical" evidence="7">
    <location>
        <begin position="189"/>
        <end position="207"/>
    </location>
</feature>
<evidence type="ECO:0000313" key="10">
    <source>
        <dbReference type="Proteomes" id="UP000278632"/>
    </source>
</evidence>
<feature type="transmembrane region" description="Helical" evidence="7">
    <location>
        <begin position="155"/>
        <end position="177"/>
    </location>
</feature>
<evidence type="ECO:0000259" key="8">
    <source>
        <dbReference type="Pfam" id="PF09335"/>
    </source>
</evidence>
<dbReference type="Proteomes" id="UP000278632">
    <property type="component" value="Unassembled WGS sequence"/>
</dbReference>
<evidence type="ECO:0000256" key="5">
    <source>
        <dbReference type="ARBA" id="ARBA00022989"/>
    </source>
</evidence>
<comment type="subcellular location">
    <subcellularLocation>
        <location evidence="1 7">Cell membrane</location>
        <topology evidence="1 7">Multi-pass membrane protein</topology>
    </subcellularLocation>
</comment>
<proteinExistence type="inferred from homology"/>
<keyword evidence="10" id="KW-1185">Reference proteome</keyword>
<name>A0A3N0B538_9ACTN</name>
<organism evidence="9 10">
    <name type="scientific">Paraeggerthella hongkongensis</name>
    <dbReference type="NCBI Taxonomy" id="230658"/>
    <lineage>
        <taxon>Bacteria</taxon>
        <taxon>Bacillati</taxon>
        <taxon>Actinomycetota</taxon>
        <taxon>Coriobacteriia</taxon>
        <taxon>Eggerthellales</taxon>
        <taxon>Eggerthellaceae</taxon>
        <taxon>Paraeggerthella</taxon>
    </lineage>
</organism>
<evidence type="ECO:0000256" key="1">
    <source>
        <dbReference type="ARBA" id="ARBA00004651"/>
    </source>
</evidence>
<dbReference type="InterPro" id="IPR032816">
    <property type="entry name" value="VTT_dom"/>
</dbReference>
<dbReference type="InterPro" id="IPR032818">
    <property type="entry name" value="DedA-like"/>
</dbReference>
<feature type="domain" description="VTT" evidence="8">
    <location>
        <begin position="49"/>
        <end position="175"/>
    </location>
</feature>
<accession>A0A3N0B538</accession>
<dbReference type="EMBL" id="QICD01000018">
    <property type="protein sequence ID" value="RNL42232.1"/>
    <property type="molecule type" value="Genomic_DNA"/>
</dbReference>
<feature type="transmembrane region" description="Helical" evidence="7">
    <location>
        <begin position="21"/>
        <end position="49"/>
    </location>
</feature>
<evidence type="ECO:0000256" key="7">
    <source>
        <dbReference type="RuleBase" id="RU367016"/>
    </source>
</evidence>
<keyword evidence="3 7" id="KW-1003">Cell membrane</keyword>
<sequence length="220" mass="24137">MEIIQFFIDLLQDPRGFIAEWIAAFGMGAYIPIFLIIFIETGVVIMPFLPGDSLLFTAGLFAADGGGLNLAPLLPVIWVAAILGDSCNYWIGREFGKHIIDSGRVKSMTPERIEKTEGLINKYGPLAIFLGRFFPFIRTFVPFFAGFGHMHYRKFLLFNIIGGITWSTVFVLLGYFFGGIPVVQEHFELVIVGIVAISLIPAVAGAIKAKLSSSKAKAGQ</sequence>
<protein>
    <recommendedName>
        <fullName evidence="8">VTT domain-containing protein</fullName>
    </recommendedName>
</protein>
<dbReference type="AlphaFoldDB" id="A0A3N0B538"/>
<keyword evidence="4 7" id="KW-0812">Transmembrane</keyword>
<keyword evidence="6 7" id="KW-0472">Membrane</keyword>
<evidence type="ECO:0000256" key="6">
    <source>
        <dbReference type="ARBA" id="ARBA00023136"/>
    </source>
</evidence>
<comment type="caution">
    <text evidence="9">The sequence shown here is derived from an EMBL/GenBank/DDBJ whole genome shotgun (WGS) entry which is preliminary data.</text>
</comment>
<dbReference type="PANTHER" id="PTHR30353:SF0">
    <property type="entry name" value="TRANSMEMBRANE PROTEIN"/>
    <property type="match status" value="1"/>
</dbReference>
<comment type="similarity">
    <text evidence="2 7">Belongs to the DedA family.</text>
</comment>
<dbReference type="RefSeq" id="WP_123192557.1">
    <property type="nucleotide sequence ID" value="NZ_QICD01000018.1"/>
</dbReference>